<dbReference type="EnsemblBacteria" id="BAC46134">
    <property type="protein sequence ID" value="BAC46134"/>
    <property type="gene ID" value="BAC46134"/>
</dbReference>
<organism evidence="1 2">
    <name type="scientific">Bradyrhizobium diazoefficiens (strain JCM 10833 / BCRC 13528 / IAM 13628 / NBRC 14792 / USDA 110)</name>
    <dbReference type="NCBI Taxonomy" id="224911"/>
    <lineage>
        <taxon>Bacteria</taxon>
        <taxon>Pseudomonadati</taxon>
        <taxon>Pseudomonadota</taxon>
        <taxon>Alphaproteobacteria</taxon>
        <taxon>Hyphomicrobiales</taxon>
        <taxon>Nitrobacteraceae</taxon>
        <taxon>Bradyrhizobium</taxon>
    </lineage>
</organism>
<evidence type="ECO:0000313" key="2">
    <source>
        <dbReference type="Proteomes" id="UP000002526"/>
    </source>
</evidence>
<gene>
    <name evidence="1" type="ordered locus">bll0869</name>
</gene>
<evidence type="ECO:0000313" key="1">
    <source>
        <dbReference type="EMBL" id="BAC46134.1"/>
    </source>
</evidence>
<dbReference type="GeneID" id="46488142"/>
<dbReference type="HOGENOM" id="CLU_2058258_0_0_5"/>
<dbReference type="AlphaFoldDB" id="Q89W24"/>
<dbReference type="InParanoid" id="Q89W24"/>
<dbReference type="KEGG" id="bja:bll0869"/>
<dbReference type="EMBL" id="BA000040">
    <property type="protein sequence ID" value="BAC46134.1"/>
    <property type="molecule type" value="Genomic_DNA"/>
</dbReference>
<name>Q89W24_BRADU</name>
<dbReference type="Proteomes" id="UP000002526">
    <property type="component" value="Chromosome"/>
</dbReference>
<dbReference type="RefSeq" id="WP_011083691.1">
    <property type="nucleotide sequence ID" value="NC_004463.1"/>
</dbReference>
<reference evidence="2" key="1">
    <citation type="journal article" date="2002" name="DNA Res.">
        <title>Complete genomic sequence of nitrogen-fixing symbiotic bacterium Bradyrhizobium japonicum USDA110.</title>
        <authorList>
            <person name="Kaneko T."/>
            <person name="Nakamura Y."/>
            <person name="Sato S."/>
            <person name="Minamisawa K."/>
            <person name="Uchiumi T."/>
            <person name="Sasamoto S."/>
            <person name="Watanabe A."/>
            <person name="Idesawa K."/>
            <person name="Iriguchi M."/>
            <person name="Kawashima K."/>
            <person name="Kohara M."/>
            <person name="Matsumoto M."/>
            <person name="Shimpo S."/>
            <person name="Tsuruoka H."/>
            <person name="Wada T."/>
            <person name="Yamada M."/>
            <person name="Tabata S."/>
        </authorList>
    </citation>
    <scope>NUCLEOTIDE SEQUENCE [LARGE SCALE GENOMIC DNA]</scope>
    <source>
        <strain evidence="2">JCM 10833 / BCRC 13528 / IAM 13628 / NBRC 14792 / USDA 110</strain>
    </source>
</reference>
<proteinExistence type="predicted"/>
<accession>Q89W24</accession>
<keyword evidence="2" id="KW-1185">Reference proteome</keyword>
<dbReference type="OrthoDB" id="7433579at2"/>
<sequence>MLRTTLALVVIATIPGRTSYAQQRPLTDAEKKIITSTYGSRLKDPLSAQYRWPNLIKAQADAPDYCFQVNAKNSYGGYVGFQTVLGSVTQRNGTVVGYRYKMGAESSSMMNDTASEFCAIGGYRFQ</sequence>
<protein>
    <submittedName>
        <fullName evidence="1">Bll0869 protein</fullName>
    </submittedName>
</protein>